<evidence type="ECO:0000313" key="3">
    <source>
        <dbReference type="Proteomes" id="UP000291084"/>
    </source>
</evidence>
<keyword evidence="3" id="KW-1185">Reference proteome</keyword>
<protein>
    <recommendedName>
        <fullName evidence="1">Retrovirus-related Pol polyprotein from transposon TNT 1-94-like beta-barrel domain-containing protein</fullName>
    </recommendedName>
</protein>
<dbReference type="InterPro" id="IPR054722">
    <property type="entry name" value="PolX-like_BBD"/>
</dbReference>
<name>A0A0S3RYG6_PHAAN</name>
<dbReference type="Proteomes" id="UP000291084">
    <property type="component" value="Chromosome 4"/>
</dbReference>
<dbReference type="OrthoDB" id="2015125at2759"/>
<accession>A0A0S3RYG6</accession>
<dbReference type="AlphaFoldDB" id="A0A0S3RYG6"/>
<organism evidence="2 3">
    <name type="scientific">Vigna angularis var. angularis</name>
    <dbReference type="NCBI Taxonomy" id="157739"/>
    <lineage>
        <taxon>Eukaryota</taxon>
        <taxon>Viridiplantae</taxon>
        <taxon>Streptophyta</taxon>
        <taxon>Embryophyta</taxon>
        <taxon>Tracheophyta</taxon>
        <taxon>Spermatophyta</taxon>
        <taxon>Magnoliopsida</taxon>
        <taxon>eudicotyledons</taxon>
        <taxon>Gunneridae</taxon>
        <taxon>Pentapetalae</taxon>
        <taxon>rosids</taxon>
        <taxon>fabids</taxon>
        <taxon>Fabales</taxon>
        <taxon>Fabaceae</taxon>
        <taxon>Papilionoideae</taxon>
        <taxon>50 kb inversion clade</taxon>
        <taxon>NPAAA clade</taxon>
        <taxon>indigoferoid/millettioid clade</taxon>
        <taxon>Phaseoleae</taxon>
        <taxon>Vigna</taxon>
    </lineage>
</organism>
<feature type="domain" description="Retrovirus-related Pol polyprotein from transposon TNT 1-94-like beta-barrel" evidence="1">
    <location>
        <begin position="67"/>
        <end position="109"/>
    </location>
</feature>
<proteinExistence type="predicted"/>
<dbReference type="EMBL" id="AP015037">
    <property type="protein sequence ID" value="BAT85642.1"/>
    <property type="molecule type" value="Genomic_DNA"/>
</dbReference>
<evidence type="ECO:0000259" key="1">
    <source>
        <dbReference type="Pfam" id="PF22936"/>
    </source>
</evidence>
<reference evidence="2 3" key="1">
    <citation type="journal article" date="2015" name="Sci. Rep.">
        <title>The power of single molecule real-time sequencing technology in the de novo assembly of a eukaryotic genome.</title>
        <authorList>
            <person name="Sakai H."/>
            <person name="Naito K."/>
            <person name="Ogiso-Tanaka E."/>
            <person name="Takahashi Y."/>
            <person name="Iseki K."/>
            <person name="Muto C."/>
            <person name="Satou K."/>
            <person name="Teruya K."/>
            <person name="Shiroma A."/>
            <person name="Shimoji M."/>
            <person name="Hirano T."/>
            <person name="Itoh T."/>
            <person name="Kaga A."/>
            <person name="Tomooka N."/>
        </authorList>
    </citation>
    <scope>NUCLEOTIDE SEQUENCE [LARGE SCALE GENOMIC DNA]</scope>
    <source>
        <strain evidence="3">cv. Shumari</strain>
    </source>
</reference>
<sequence>MEIAQEKGEMLLLSEVWEFRSRMLGWRRAKNKPKTQVNMALDKASSSDSETMLMAKTDAGCGDNSSWYLDSGCSTHMTERRDWFIKIKEASSGKIRFADDSSLVAEGLGVLY</sequence>
<evidence type="ECO:0000313" key="2">
    <source>
        <dbReference type="EMBL" id="BAT85642.1"/>
    </source>
</evidence>
<dbReference type="Pfam" id="PF22936">
    <property type="entry name" value="Pol_BBD"/>
    <property type="match status" value="1"/>
</dbReference>
<gene>
    <name evidence="2" type="primary">Vigan.04G321200</name>
    <name evidence="2" type="ORF">VIGAN_04321200</name>
</gene>